<dbReference type="PANTHER" id="PTHR21600:SF87">
    <property type="entry name" value="RNA PSEUDOURIDYLATE SYNTHASE DOMAIN-CONTAINING PROTEIN 1"/>
    <property type="match status" value="1"/>
</dbReference>
<gene>
    <name evidence="3" type="ORF">GHT06_020030</name>
</gene>
<dbReference type="InterPro" id="IPR006145">
    <property type="entry name" value="PsdUridine_synth_RsuA/RluA"/>
</dbReference>
<dbReference type="AlphaFoldDB" id="A0AAD5KLL7"/>
<dbReference type="Gene3D" id="3.30.2350.10">
    <property type="entry name" value="Pseudouridine synthase"/>
    <property type="match status" value="1"/>
</dbReference>
<protein>
    <recommendedName>
        <fullName evidence="2">Pseudouridine synthase RsuA/RluA-like domain-containing protein</fullName>
    </recommendedName>
</protein>
<dbReference type="GO" id="GO:0009982">
    <property type="term" value="F:pseudouridine synthase activity"/>
    <property type="evidence" value="ECO:0007669"/>
    <property type="project" value="InterPro"/>
</dbReference>
<name>A0AAD5KLL7_9CRUS</name>
<dbReference type="Proteomes" id="UP000820818">
    <property type="component" value="Linkage Group LG8"/>
</dbReference>
<dbReference type="InterPro" id="IPR050188">
    <property type="entry name" value="RluA_PseudoU_synthase"/>
</dbReference>
<comment type="similarity">
    <text evidence="1">Belongs to the pseudouridine synthase RluA family.</text>
</comment>
<keyword evidence="4" id="KW-1185">Reference proteome</keyword>
<evidence type="ECO:0000259" key="2">
    <source>
        <dbReference type="Pfam" id="PF00849"/>
    </source>
</evidence>
<dbReference type="InterPro" id="IPR020103">
    <property type="entry name" value="PsdUridine_synth_cat_dom_sf"/>
</dbReference>
<reference evidence="3 4" key="1">
    <citation type="submission" date="2022-05" db="EMBL/GenBank/DDBJ databases">
        <title>A multi-omics perspective on studying reproductive biology in Daphnia sinensis.</title>
        <authorList>
            <person name="Jia J."/>
        </authorList>
    </citation>
    <scope>NUCLEOTIDE SEQUENCE [LARGE SCALE GENOMIC DNA]</scope>
    <source>
        <strain evidence="3 4">WSL</strain>
    </source>
</reference>
<dbReference type="GO" id="GO:0003723">
    <property type="term" value="F:RNA binding"/>
    <property type="evidence" value="ECO:0007669"/>
    <property type="project" value="InterPro"/>
</dbReference>
<proteinExistence type="inferred from homology"/>
<dbReference type="CDD" id="cd02869">
    <property type="entry name" value="PseudoU_synth_RluA_like"/>
    <property type="match status" value="1"/>
</dbReference>
<sequence length="311" mass="35159">MAYWTPVQAVYSWARKLTLWSKQILTHFVYYLPGLVKIKINKLMGPGSIAKVLHLSPNFLVVDKPYDVLINSNDPVVKVTVEHQLRKLFPNLASDKLTHGFHFVHRLDYSTSGVLCIACNKKAANLGGDAFSTRKTKKYYIALLRGHVSHELIDISIPIGVDIRPKYSHKMCSVDKSYCQCPKAAFTRLLVLQKGFYEGFPATKVLLKPETGRRHQLRVHCSSLGHTIIGDFTYSNGKDVLPYRMFLHSHRLILPTALETVDVCANDPFDVSYINGQWLPVVHVNAINPDTYEKLDRQLADIIVDNLSGKT</sequence>
<accession>A0AAD5KLL7</accession>
<evidence type="ECO:0000313" key="4">
    <source>
        <dbReference type="Proteomes" id="UP000820818"/>
    </source>
</evidence>
<dbReference type="PANTHER" id="PTHR21600">
    <property type="entry name" value="MITOCHONDRIAL RNA PSEUDOURIDINE SYNTHASE"/>
    <property type="match status" value="1"/>
</dbReference>
<organism evidence="3 4">
    <name type="scientific">Daphnia sinensis</name>
    <dbReference type="NCBI Taxonomy" id="1820382"/>
    <lineage>
        <taxon>Eukaryota</taxon>
        <taxon>Metazoa</taxon>
        <taxon>Ecdysozoa</taxon>
        <taxon>Arthropoda</taxon>
        <taxon>Crustacea</taxon>
        <taxon>Branchiopoda</taxon>
        <taxon>Diplostraca</taxon>
        <taxon>Cladocera</taxon>
        <taxon>Anomopoda</taxon>
        <taxon>Daphniidae</taxon>
        <taxon>Daphnia</taxon>
        <taxon>Daphnia similis group</taxon>
    </lineage>
</organism>
<feature type="domain" description="Pseudouridine synthase RsuA/RluA-like" evidence="2">
    <location>
        <begin position="58"/>
        <end position="223"/>
    </location>
</feature>
<dbReference type="Pfam" id="PF00849">
    <property type="entry name" value="PseudoU_synth_2"/>
    <property type="match status" value="1"/>
</dbReference>
<dbReference type="EMBL" id="WJBH02000008">
    <property type="protein sequence ID" value="KAI9554754.1"/>
    <property type="molecule type" value="Genomic_DNA"/>
</dbReference>
<comment type="caution">
    <text evidence="3">The sequence shown here is derived from an EMBL/GenBank/DDBJ whole genome shotgun (WGS) entry which is preliminary data.</text>
</comment>
<dbReference type="GO" id="GO:0000455">
    <property type="term" value="P:enzyme-directed rRNA pseudouridine synthesis"/>
    <property type="evidence" value="ECO:0007669"/>
    <property type="project" value="TreeGrafter"/>
</dbReference>
<dbReference type="SUPFAM" id="SSF55120">
    <property type="entry name" value="Pseudouridine synthase"/>
    <property type="match status" value="1"/>
</dbReference>
<evidence type="ECO:0000313" key="3">
    <source>
        <dbReference type="EMBL" id="KAI9554754.1"/>
    </source>
</evidence>
<evidence type="ECO:0000256" key="1">
    <source>
        <dbReference type="ARBA" id="ARBA00010876"/>
    </source>
</evidence>